<keyword evidence="15 21" id="KW-0472">Membrane</keyword>
<dbReference type="InterPro" id="IPR051716">
    <property type="entry name" value="Plant_RL_S/T_kinase"/>
</dbReference>
<evidence type="ECO:0000256" key="9">
    <source>
        <dbReference type="ARBA" id="ARBA00022729"/>
    </source>
</evidence>
<comment type="catalytic activity">
    <reaction evidence="18">
        <text>L-threonyl-[protein] + ATP = O-phospho-L-threonyl-[protein] + ADP + H(+)</text>
        <dbReference type="Rhea" id="RHEA:46608"/>
        <dbReference type="Rhea" id="RHEA-COMP:11060"/>
        <dbReference type="Rhea" id="RHEA-COMP:11605"/>
        <dbReference type="ChEBI" id="CHEBI:15378"/>
        <dbReference type="ChEBI" id="CHEBI:30013"/>
        <dbReference type="ChEBI" id="CHEBI:30616"/>
        <dbReference type="ChEBI" id="CHEBI:61977"/>
        <dbReference type="ChEBI" id="CHEBI:456216"/>
        <dbReference type="EC" id="2.7.11.1"/>
    </reaction>
</comment>
<evidence type="ECO:0000256" key="2">
    <source>
        <dbReference type="ARBA" id="ARBA00004479"/>
    </source>
</evidence>
<dbReference type="InterPro" id="IPR001245">
    <property type="entry name" value="Ser-Thr/Tyr_kinase_cat_dom"/>
</dbReference>
<dbReference type="SUPFAM" id="SSF56112">
    <property type="entry name" value="Protein kinase-like (PK-like)"/>
    <property type="match status" value="1"/>
</dbReference>
<evidence type="ECO:0000256" key="6">
    <source>
        <dbReference type="ARBA" id="ARBA00022614"/>
    </source>
</evidence>
<dbReference type="PROSITE" id="PS50011">
    <property type="entry name" value="PROTEIN_KINASE_DOM"/>
    <property type="match status" value="1"/>
</dbReference>
<evidence type="ECO:0000256" key="10">
    <source>
        <dbReference type="ARBA" id="ARBA00022737"/>
    </source>
</evidence>
<evidence type="ECO:0000256" key="11">
    <source>
        <dbReference type="ARBA" id="ARBA00022741"/>
    </source>
</evidence>
<evidence type="ECO:0000256" key="18">
    <source>
        <dbReference type="ARBA" id="ARBA00047899"/>
    </source>
</evidence>
<keyword evidence="10" id="KW-0677">Repeat</keyword>
<keyword evidence="16" id="KW-0675">Receptor</keyword>
<name>A0ABP0YSC0_9ROSI</name>
<dbReference type="SUPFAM" id="SSF52058">
    <property type="entry name" value="L domain-like"/>
    <property type="match status" value="2"/>
</dbReference>
<accession>A0ABP0YSC0</accession>
<evidence type="ECO:0000256" key="12">
    <source>
        <dbReference type="ARBA" id="ARBA00022777"/>
    </source>
</evidence>
<dbReference type="PROSITE" id="PS00108">
    <property type="entry name" value="PROTEIN_KINASE_ST"/>
    <property type="match status" value="1"/>
</dbReference>
<dbReference type="PROSITE" id="PS00107">
    <property type="entry name" value="PROTEIN_KINASE_ATP"/>
    <property type="match status" value="1"/>
</dbReference>
<keyword evidence="11 20" id="KW-0547">Nucleotide-binding</keyword>
<keyword evidence="5" id="KW-0723">Serine/threonine-protein kinase</keyword>
<dbReference type="Pfam" id="PF00560">
    <property type="entry name" value="LRR_1"/>
    <property type="match status" value="3"/>
</dbReference>
<dbReference type="PANTHER" id="PTHR48053:SF37">
    <property type="entry name" value="LEUCINE-RICH REPEAT PROTEIN KINASE FAMILY PROTEIN"/>
    <property type="match status" value="1"/>
</dbReference>
<dbReference type="Pfam" id="PF23598">
    <property type="entry name" value="LRR_14"/>
    <property type="match status" value="1"/>
</dbReference>
<evidence type="ECO:0000259" key="22">
    <source>
        <dbReference type="PROSITE" id="PS50011"/>
    </source>
</evidence>
<dbReference type="InterPro" id="IPR055414">
    <property type="entry name" value="LRR_R13L4/SHOC2-like"/>
</dbReference>
<evidence type="ECO:0000313" key="23">
    <source>
        <dbReference type="EMBL" id="CAK9323281.1"/>
    </source>
</evidence>
<dbReference type="SMART" id="SM00369">
    <property type="entry name" value="LRR_TYP"/>
    <property type="match status" value="5"/>
</dbReference>
<evidence type="ECO:0000256" key="8">
    <source>
        <dbReference type="ARBA" id="ARBA00022692"/>
    </source>
</evidence>
<dbReference type="InterPro" id="IPR008271">
    <property type="entry name" value="Ser/Thr_kinase_AS"/>
</dbReference>
<dbReference type="InterPro" id="IPR000719">
    <property type="entry name" value="Prot_kinase_dom"/>
</dbReference>
<keyword evidence="13 20" id="KW-0067">ATP-binding</keyword>
<dbReference type="Pfam" id="PF07714">
    <property type="entry name" value="PK_Tyr_Ser-Thr"/>
    <property type="match status" value="1"/>
</dbReference>
<evidence type="ECO:0000256" key="15">
    <source>
        <dbReference type="ARBA" id="ARBA00023136"/>
    </source>
</evidence>
<feature type="binding site" evidence="20">
    <location>
        <position position="728"/>
    </location>
    <ligand>
        <name>ATP</name>
        <dbReference type="ChEBI" id="CHEBI:30616"/>
    </ligand>
</feature>
<dbReference type="InterPro" id="IPR013210">
    <property type="entry name" value="LRR_N_plant-typ"/>
</dbReference>
<evidence type="ECO:0000256" key="3">
    <source>
        <dbReference type="ARBA" id="ARBA00008684"/>
    </source>
</evidence>
<dbReference type="Pfam" id="PF08263">
    <property type="entry name" value="LRRNT_2"/>
    <property type="match status" value="1"/>
</dbReference>
<dbReference type="Gene3D" id="3.30.200.20">
    <property type="entry name" value="Phosphorylase Kinase, domain 1"/>
    <property type="match status" value="1"/>
</dbReference>
<evidence type="ECO:0000256" key="14">
    <source>
        <dbReference type="ARBA" id="ARBA00022989"/>
    </source>
</evidence>
<comment type="similarity">
    <text evidence="3">Belongs to the protein kinase superfamily. Ser/Thr protein kinase family.</text>
</comment>
<dbReference type="PANTHER" id="PTHR48053">
    <property type="entry name" value="LEUCINE RICH REPEAT FAMILY PROTEIN, EXPRESSED"/>
    <property type="match status" value="1"/>
</dbReference>
<keyword evidence="12" id="KW-0418">Kinase</keyword>
<dbReference type="CDD" id="cd14066">
    <property type="entry name" value="STKc_IRAK"/>
    <property type="match status" value="1"/>
</dbReference>
<reference evidence="23 24" key="1">
    <citation type="submission" date="2024-03" db="EMBL/GenBank/DDBJ databases">
        <authorList>
            <person name="Gkanogiannis A."/>
            <person name="Becerra Lopez-Lavalle L."/>
        </authorList>
    </citation>
    <scope>NUCLEOTIDE SEQUENCE [LARGE SCALE GENOMIC DNA]</scope>
</reference>
<evidence type="ECO:0000313" key="24">
    <source>
        <dbReference type="Proteomes" id="UP001642487"/>
    </source>
</evidence>
<evidence type="ECO:0000256" key="19">
    <source>
        <dbReference type="ARBA" id="ARBA00048679"/>
    </source>
</evidence>
<dbReference type="InterPro" id="IPR001611">
    <property type="entry name" value="Leu-rich_rpt"/>
</dbReference>
<comment type="subcellular location">
    <subcellularLocation>
        <location evidence="1">Cell membrane</location>
    </subcellularLocation>
    <subcellularLocation>
        <location evidence="2">Membrane</location>
        <topology evidence="2">Single-pass type I membrane protein</topology>
    </subcellularLocation>
</comment>
<dbReference type="EC" id="2.7.11.1" evidence="4"/>
<evidence type="ECO:0000256" key="4">
    <source>
        <dbReference type="ARBA" id="ARBA00012513"/>
    </source>
</evidence>
<keyword evidence="7" id="KW-0808">Transferase</keyword>
<dbReference type="InterPro" id="IPR032675">
    <property type="entry name" value="LRR_dom_sf"/>
</dbReference>
<evidence type="ECO:0000256" key="7">
    <source>
        <dbReference type="ARBA" id="ARBA00022679"/>
    </source>
</evidence>
<dbReference type="Gene3D" id="3.80.10.10">
    <property type="entry name" value="Ribonuclease Inhibitor"/>
    <property type="match status" value="4"/>
</dbReference>
<keyword evidence="9" id="KW-0732">Signal</keyword>
<sequence length="991" mass="108739">MGSPNFIIFFICHYFLCHHNPQAALYPRLDNTTDQEALISFKSSLIGHPHGALDSWHPNTSFCKWQGVLCNFVKRRVIGLQLGGHSLIGQISPHLTNLSFLRILELQGNNFSGGIPVEIHRLFRLRVLNLSSNNLHGTIPPSLSCCSRLRVIDVYKNELHGRIPSDLGSLSELQDLNLGRNNFSGTIPSSFGNLSSLNKLNLITNNLEGPIPLEMGRLNRLWYLQLGENLISGSFPTQLMNISSLNMFCLAKNEFSGKLPSNLFIALSLSIAYFGGNLFDGQIPESLSNASTLERLDLSENQISGEIPSLWKLEKIQYLNLEMNNLTSDGKEGLNFITSLTNSTSLKVLSAATNSLTGQLPRSIGNLSTQLSKLLMAENQLSGTIPEEIENLVGLISVSLPVNAFTGNIPSSLANLKNLQILSLESNFLSGSIPETFGNLSELSQFTVNNNNLGGKIPPTLTNCERLLVFDLSENGLIGNLPDEIFSFKNLLVFNVSVNNFTGYLPSEIGKLSMVQQVDVARNQLSGPIPSTIGNCLNLEILIMFSNAFEGSIPISLANLKGIIFIDISSNRLSAKIPSLDGLNYLQYLNLSFNKLQGEVPKSGIFLNTSAVFLSNNTELCGGIVELGLPKCPVESSHKRKTGKLIAGVLVGGIGVCIAVSLGLIFLTRRKRHGKMEVTLFEGPHRQYSYYELKHATGDFANENLIGKGSFGSVFKGIMRDGTSIAIKVIDLDNRGGAKGFLTECEVFRNIRHRNLVKILGACSSLDFKALILEYMPNGNLETWLHRRGGGRSSEAWLTLKQRIEIALDIAAAMEYLHHGLETPVVHCDLKPSNVLLGEEMTAHVADFGMARVLHVQADSTNPSQSITSGLRGSIGYIAPEYGYGVGISTKGDVYSYGILLLEMLTGRSPTEEIFSGEINLQKWVQVGIPNMVIDILDERLKQLSFHIQIVEHLIVVLNIGLACTNDSPNERPEMKQVYTSIQRIQSLLFK</sequence>
<keyword evidence="6" id="KW-0433">Leucine-rich repeat</keyword>
<evidence type="ECO:0000256" key="20">
    <source>
        <dbReference type="PROSITE-ProRule" id="PRU10141"/>
    </source>
</evidence>
<dbReference type="SMART" id="SM00220">
    <property type="entry name" value="S_TKc"/>
    <property type="match status" value="1"/>
</dbReference>
<feature type="transmembrane region" description="Helical" evidence="21">
    <location>
        <begin position="645"/>
        <end position="667"/>
    </location>
</feature>
<dbReference type="PROSITE" id="PS51450">
    <property type="entry name" value="LRR"/>
    <property type="match status" value="1"/>
</dbReference>
<keyword evidence="24" id="KW-1185">Reference proteome</keyword>
<proteinExistence type="inferred from homology"/>
<keyword evidence="8 21" id="KW-0812">Transmembrane</keyword>
<keyword evidence="14 21" id="KW-1133">Transmembrane helix</keyword>
<gene>
    <name evidence="23" type="ORF">CITCOLO1_LOCUS15458</name>
</gene>
<protein>
    <recommendedName>
        <fullName evidence="4">non-specific serine/threonine protein kinase</fullName>
        <ecNumber evidence="4">2.7.11.1</ecNumber>
    </recommendedName>
</protein>
<evidence type="ECO:0000256" key="13">
    <source>
        <dbReference type="ARBA" id="ARBA00022840"/>
    </source>
</evidence>
<evidence type="ECO:0000256" key="5">
    <source>
        <dbReference type="ARBA" id="ARBA00022527"/>
    </source>
</evidence>
<dbReference type="Gene3D" id="1.10.510.10">
    <property type="entry name" value="Transferase(Phosphotransferase) domain 1"/>
    <property type="match status" value="1"/>
</dbReference>
<dbReference type="InterPro" id="IPR017441">
    <property type="entry name" value="Protein_kinase_ATP_BS"/>
</dbReference>
<evidence type="ECO:0000256" key="17">
    <source>
        <dbReference type="ARBA" id="ARBA00023180"/>
    </source>
</evidence>
<evidence type="ECO:0000256" key="21">
    <source>
        <dbReference type="SAM" id="Phobius"/>
    </source>
</evidence>
<dbReference type="EMBL" id="OZ021739">
    <property type="protein sequence ID" value="CAK9323281.1"/>
    <property type="molecule type" value="Genomic_DNA"/>
</dbReference>
<evidence type="ECO:0000256" key="16">
    <source>
        <dbReference type="ARBA" id="ARBA00023170"/>
    </source>
</evidence>
<organism evidence="23 24">
    <name type="scientific">Citrullus colocynthis</name>
    <name type="common">colocynth</name>
    <dbReference type="NCBI Taxonomy" id="252529"/>
    <lineage>
        <taxon>Eukaryota</taxon>
        <taxon>Viridiplantae</taxon>
        <taxon>Streptophyta</taxon>
        <taxon>Embryophyta</taxon>
        <taxon>Tracheophyta</taxon>
        <taxon>Spermatophyta</taxon>
        <taxon>Magnoliopsida</taxon>
        <taxon>eudicotyledons</taxon>
        <taxon>Gunneridae</taxon>
        <taxon>Pentapetalae</taxon>
        <taxon>rosids</taxon>
        <taxon>fabids</taxon>
        <taxon>Cucurbitales</taxon>
        <taxon>Cucurbitaceae</taxon>
        <taxon>Benincaseae</taxon>
        <taxon>Citrullus</taxon>
    </lineage>
</organism>
<dbReference type="InterPro" id="IPR011009">
    <property type="entry name" value="Kinase-like_dom_sf"/>
</dbReference>
<evidence type="ECO:0000256" key="1">
    <source>
        <dbReference type="ARBA" id="ARBA00004236"/>
    </source>
</evidence>
<dbReference type="Proteomes" id="UP001642487">
    <property type="component" value="Chromosome 5"/>
</dbReference>
<comment type="catalytic activity">
    <reaction evidence="19">
        <text>L-seryl-[protein] + ATP = O-phospho-L-seryl-[protein] + ADP + H(+)</text>
        <dbReference type="Rhea" id="RHEA:17989"/>
        <dbReference type="Rhea" id="RHEA-COMP:9863"/>
        <dbReference type="Rhea" id="RHEA-COMP:11604"/>
        <dbReference type="ChEBI" id="CHEBI:15378"/>
        <dbReference type="ChEBI" id="CHEBI:29999"/>
        <dbReference type="ChEBI" id="CHEBI:30616"/>
        <dbReference type="ChEBI" id="CHEBI:83421"/>
        <dbReference type="ChEBI" id="CHEBI:456216"/>
        <dbReference type="EC" id="2.7.11.1"/>
    </reaction>
</comment>
<dbReference type="InterPro" id="IPR003591">
    <property type="entry name" value="Leu-rich_rpt_typical-subtyp"/>
</dbReference>
<feature type="domain" description="Protein kinase" evidence="22">
    <location>
        <begin position="700"/>
        <end position="989"/>
    </location>
</feature>
<keyword evidence="17" id="KW-0325">Glycoprotein</keyword>